<dbReference type="GO" id="GO:0016020">
    <property type="term" value="C:membrane"/>
    <property type="evidence" value="ECO:0007669"/>
    <property type="project" value="UniProtKB-SubCell"/>
</dbReference>
<evidence type="ECO:0000313" key="9">
    <source>
        <dbReference type="Proteomes" id="UP000030103"/>
    </source>
</evidence>
<dbReference type="GO" id="GO:0006508">
    <property type="term" value="P:proteolysis"/>
    <property type="evidence" value="ECO:0007669"/>
    <property type="project" value="UniProtKB-KW"/>
</dbReference>
<evidence type="ECO:0000313" key="10">
    <source>
        <dbReference type="Proteomes" id="UP000254156"/>
    </source>
</evidence>
<evidence type="ECO:0000313" key="8">
    <source>
        <dbReference type="EMBL" id="SUB87956.1"/>
    </source>
</evidence>
<evidence type="ECO:0000313" key="7">
    <source>
        <dbReference type="EMBL" id="KGN73286.1"/>
    </source>
</evidence>
<dbReference type="RefSeq" id="WP_025003459.1">
    <property type="nucleotide sequence ID" value="NZ_JASBZX010000003.1"/>
</dbReference>
<evidence type="ECO:0000259" key="6">
    <source>
        <dbReference type="Pfam" id="PF01694"/>
    </source>
</evidence>
<evidence type="ECO:0000256" key="5">
    <source>
        <dbReference type="SAM" id="Phobius"/>
    </source>
</evidence>
<comment type="subcellular location">
    <subcellularLocation>
        <location evidence="1">Membrane</location>
        <topology evidence="1">Multi-pass membrane protein</topology>
    </subcellularLocation>
</comment>
<dbReference type="STRING" id="28115.HQ47_07320"/>
<feature type="transmembrane region" description="Helical" evidence="5">
    <location>
        <begin position="14"/>
        <end position="32"/>
    </location>
</feature>
<evidence type="ECO:0000256" key="3">
    <source>
        <dbReference type="ARBA" id="ARBA00022989"/>
    </source>
</evidence>
<dbReference type="Proteomes" id="UP000030103">
    <property type="component" value="Unassembled WGS sequence"/>
</dbReference>
<dbReference type="EMBL" id="JRFA01000023">
    <property type="protein sequence ID" value="KGN73286.1"/>
    <property type="molecule type" value="Genomic_DNA"/>
</dbReference>
<dbReference type="OrthoDB" id="9807874at2"/>
<feature type="transmembrane region" description="Helical" evidence="5">
    <location>
        <begin position="70"/>
        <end position="90"/>
    </location>
</feature>
<keyword evidence="8" id="KW-0378">Hydrolase</keyword>
<dbReference type="Gene3D" id="1.20.1540.10">
    <property type="entry name" value="Rhomboid-like"/>
    <property type="match status" value="1"/>
</dbReference>
<keyword evidence="9" id="KW-1185">Reference proteome</keyword>
<organism evidence="7 9">
    <name type="scientific">Porphyromonas macacae</name>
    <dbReference type="NCBI Taxonomy" id="28115"/>
    <lineage>
        <taxon>Bacteria</taxon>
        <taxon>Pseudomonadati</taxon>
        <taxon>Bacteroidota</taxon>
        <taxon>Bacteroidia</taxon>
        <taxon>Bacteroidales</taxon>
        <taxon>Porphyromonadaceae</taxon>
        <taxon>Porphyromonas</taxon>
    </lineage>
</organism>
<dbReference type="EC" id="3.4.21.105" evidence="8"/>
<feature type="transmembrane region" description="Helical" evidence="5">
    <location>
        <begin position="143"/>
        <end position="164"/>
    </location>
</feature>
<feature type="transmembrane region" description="Helical" evidence="5">
    <location>
        <begin position="185"/>
        <end position="203"/>
    </location>
</feature>
<dbReference type="InterPro" id="IPR050925">
    <property type="entry name" value="Rhomboid_protease_S54"/>
</dbReference>
<keyword evidence="4 5" id="KW-0472">Membrane</keyword>
<name>A0A0A2E355_9PORP</name>
<dbReference type="InterPro" id="IPR035952">
    <property type="entry name" value="Rhomboid-like_sf"/>
</dbReference>
<keyword evidence="8" id="KW-0645">Protease</keyword>
<feature type="transmembrane region" description="Helical" evidence="5">
    <location>
        <begin position="209"/>
        <end position="225"/>
    </location>
</feature>
<dbReference type="AlphaFoldDB" id="A0A0A2E355"/>
<evidence type="ECO:0000256" key="1">
    <source>
        <dbReference type="ARBA" id="ARBA00004141"/>
    </source>
</evidence>
<reference evidence="7 9" key="1">
    <citation type="submission" date="2014-09" db="EMBL/GenBank/DDBJ databases">
        <title>Draft Genome Sequence of Porphyromonas macacae COT-192_OH2859.</title>
        <authorList>
            <person name="Wallis C."/>
            <person name="Deusch O."/>
            <person name="O'Flynn C."/>
            <person name="Davis I."/>
            <person name="Horsfall A."/>
            <person name="Kirkwood N."/>
            <person name="Harris S."/>
            <person name="Eisen J.A."/>
            <person name="Coil D.A."/>
            <person name="Darling A.E."/>
            <person name="Jospin G."/>
            <person name="Alexiev A."/>
        </authorList>
    </citation>
    <scope>NUCLEOTIDE SEQUENCE [LARGE SCALE GENOMIC DNA]</scope>
    <source>
        <strain evidence="9">COT-192 OH2859</strain>
        <strain evidence="7">COT-192_OH2859</strain>
    </source>
</reference>
<protein>
    <submittedName>
        <fullName evidence="7">Membrane protein</fullName>
    </submittedName>
    <submittedName>
        <fullName evidence="8">Rhomboid protease AarA</fullName>
        <ecNumber evidence="8">3.4.21.105</ecNumber>
    </submittedName>
</protein>
<dbReference type="SUPFAM" id="SSF144091">
    <property type="entry name" value="Rhomboid-like"/>
    <property type="match status" value="1"/>
</dbReference>
<dbReference type="Pfam" id="PF01694">
    <property type="entry name" value="Rhomboid"/>
    <property type="match status" value="1"/>
</dbReference>
<dbReference type="PANTHER" id="PTHR43731:SF26">
    <property type="entry name" value="RHOMBOID-LIKE PROTEIN 10, CHLOROPLASTIC"/>
    <property type="match status" value="1"/>
</dbReference>
<feature type="domain" description="Peptidase S54 rhomboid" evidence="6">
    <location>
        <begin position="54"/>
        <end position="225"/>
    </location>
</feature>
<evidence type="ECO:0000256" key="2">
    <source>
        <dbReference type="ARBA" id="ARBA00022692"/>
    </source>
</evidence>
<dbReference type="InterPro" id="IPR022764">
    <property type="entry name" value="Peptidase_S54_rhomboid_dom"/>
</dbReference>
<keyword evidence="3 5" id="KW-1133">Transmembrane helix</keyword>
<evidence type="ECO:0000256" key="4">
    <source>
        <dbReference type="ARBA" id="ARBA00023136"/>
    </source>
</evidence>
<dbReference type="GO" id="GO:0004252">
    <property type="term" value="F:serine-type endopeptidase activity"/>
    <property type="evidence" value="ECO:0007669"/>
    <property type="project" value="InterPro"/>
</dbReference>
<sequence>MENAYKPAGFFPPVTRNLIIINFLVWFAELVLPRYGIDLISIFGLHYFEASEFNLMQLFTYMFLHSDDSINHVFFNMFSLWMFGSLIERFWGKWRYLFFYITCGLSAAIVQEAVWFFSFHELALMGSDLVRIGGGAVVQANEALNMAITVGASGAVFGLLLAFGMLFPNSKVFLLFIPIPIKAKYFVIIYGVAEFFFGVSAVGDNVAHFAHLGGMLGGLILILLWRRKGEIDGPYN</sequence>
<dbReference type="EMBL" id="UGTF01000002">
    <property type="protein sequence ID" value="SUB87956.1"/>
    <property type="molecule type" value="Genomic_DNA"/>
</dbReference>
<reference evidence="8 10" key="2">
    <citation type="submission" date="2018-06" db="EMBL/GenBank/DDBJ databases">
        <authorList>
            <consortium name="Pathogen Informatics"/>
            <person name="Doyle S."/>
        </authorList>
    </citation>
    <scope>NUCLEOTIDE SEQUENCE [LARGE SCALE GENOMIC DNA]</scope>
    <source>
        <strain evidence="8 10">NCTC11632</strain>
    </source>
</reference>
<accession>A0A0A2E355</accession>
<dbReference type="PANTHER" id="PTHR43731">
    <property type="entry name" value="RHOMBOID PROTEASE"/>
    <property type="match status" value="1"/>
</dbReference>
<dbReference type="Proteomes" id="UP000254156">
    <property type="component" value="Unassembled WGS sequence"/>
</dbReference>
<feature type="transmembrane region" description="Helical" evidence="5">
    <location>
        <begin position="97"/>
        <end position="117"/>
    </location>
</feature>
<keyword evidence="2 5" id="KW-0812">Transmembrane</keyword>
<proteinExistence type="predicted"/>
<dbReference type="eggNOG" id="COG0705">
    <property type="taxonomic scope" value="Bacteria"/>
</dbReference>
<gene>
    <name evidence="8" type="primary">aarA</name>
    <name evidence="7" type="ORF">HQ47_07320</name>
    <name evidence="8" type="ORF">NCTC11632_00014</name>
</gene>